<accession>A0ACB7I7Z4</accession>
<sequence>MLFRRFFWPCSSWDYVVLLRLVFFLDGKGLILSRYLLLILTTDKTFDCIMQHNPKDLPTSCKLGFEC</sequence>
<evidence type="ECO:0000313" key="2">
    <source>
        <dbReference type="Proteomes" id="UP000091857"/>
    </source>
</evidence>
<evidence type="ECO:0000313" key="1">
    <source>
        <dbReference type="EMBL" id="KAG8661002.1"/>
    </source>
</evidence>
<dbReference type="Proteomes" id="UP000091857">
    <property type="component" value="Chromosome 2"/>
</dbReference>
<protein>
    <submittedName>
        <fullName evidence="1">Uncharacterized protein</fullName>
    </submittedName>
</protein>
<keyword evidence="2" id="KW-1185">Reference proteome</keyword>
<reference evidence="2" key="1">
    <citation type="journal article" date="2016" name="Nat. Biotechnol.">
        <title>Sequencing wild and cultivated cassava and related species reveals extensive interspecific hybridization and genetic diversity.</title>
        <authorList>
            <person name="Bredeson J.V."/>
            <person name="Lyons J.B."/>
            <person name="Prochnik S.E."/>
            <person name="Wu G.A."/>
            <person name="Ha C.M."/>
            <person name="Edsinger-Gonzales E."/>
            <person name="Grimwood J."/>
            <person name="Schmutz J."/>
            <person name="Rabbi I.Y."/>
            <person name="Egesi C."/>
            <person name="Nauluvula P."/>
            <person name="Lebot V."/>
            <person name="Ndunguru J."/>
            <person name="Mkamilo G."/>
            <person name="Bart R.S."/>
            <person name="Setter T.L."/>
            <person name="Gleadow R.M."/>
            <person name="Kulakow P."/>
            <person name="Ferguson M.E."/>
            <person name="Rounsley S."/>
            <person name="Rokhsar D.S."/>
        </authorList>
    </citation>
    <scope>NUCLEOTIDE SEQUENCE [LARGE SCALE GENOMIC DNA]</scope>
    <source>
        <strain evidence="2">cv. AM560-2</strain>
    </source>
</reference>
<proteinExistence type="predicted"/>
<dbReference type="EMBL" id="CM004388">
    <property type="protein sequence ID" value="KAG8661002.1"/>
    <property type="molecule type" value="Genomic_DNA"/>
</dbReference>
<comment type="caution">
    <text evidence="1">The sequence shown here is derived from an EMBL/GenBank/DDBJ whole genome shotgun (WGS) entry which is preliminary data.</text>
</comment>
<gene>
    <name evidence="1" type="ORF">MANES_02G221250v8</name>
</gene>
<name>A0ACB7I7Z4_MANES</name>
<organism evidence="1 2">
    <name type="scientific">Manihot esculenta</name>
    <name type="common">Cassava</name>
    <name type="synonym">Jatropha manihot</name>
    <dbReference type="NCBI Taxonomy" id="3983"/>
    <lineage>
        <taxon>Eukaryota</taxon>
        <taxon>Viridiplantae</taxon>
        <taxon>Streptophyta</taxon>
        <taxon>Embryophyta</taxon>
        <taxon>Tracheophyta</taxon>
        <taxon>Spermatophyta</taxon>
        <taxon>Magnoliopsida</taxon>
        <taxon>eudicotyledons</taxon>
        <taxon>Gunneridae</taxon>
        <taxon>Pentapetalae</taxon>
        <taxon>rosids</taxon>
        <taxon>fabids</taxon>
        <taxon>Malpighiales</taxon>
        <taxon>Euphorbiaceae</taxon>
        <taxon>Crotonoideae</taxon>
        <taxon>Manihoteae</taxon>
        <taxon>Manihot</taxon>
    </lineage>
</organism>